<dbReference type="InterPro" id="IPR011010">
    <property type="entry name" value="DNA_brk_join_enz"/>
</dbReference>
<keyword evidence="1" id="KW-0233">DNA recombination</keyword>
<dbReference type="Proteomes" id="UP000182660">
    <property type="component" value="Unassembled WGS sequence"/>
</dbReference>
<dbReference type="RefSeq" id="WP_075472209.1">
    <property type="nucleotide sequence ID" value="NZ_CAWQZC010000152.1"/>
</dbReference>
<dbReference type="InterPro" id="IPR013762">
    <property type="entry name" value="Integrase-like_cat_sf"/>
</dbReference>
<dbReference type="Pfam" id="PF13009">
    <property type="entry name" value="Integrase_2"/>
    <property type="match status" value="1"/>
</dbReference>
<evidence type="ECO:0000313" key="3">
    <source>
        <dbReference type="Proteomes" id="UP000182660"/>
    </source>
</evidence>
<dbReference type="InterPro" id="IPR024965">
    <property type="entry name" value="Putative_integrase"/>
</dbReference>
<sequence>MYKTLSEIRNAIEIINRDVDEILITGYTSYSKNYRRDNLLPSRINHVCTHSERSKFIAEYASEIKVEQGGVNLWDALLRRKVVDITLEYVRDEIELINSNASEVLITGSSTYVKHYQRAKFLPRNITEVFTHSERFEFIAEYANEMKVEQGSVNLWDALLRRPTINITLEYVRDEIEIINSNVSEVLITSSVSYSKNCQYGRFLPRSIPKFFTGSKQAEFIAEYANEMNVNKRSVGLWDALLRRKVADVTLEYVRNGIEIINSEACEALISNSASYAENYHRNKFFPSTIVQFFTGKEQAEFIAEYANEMNVFKESVNVWDALLRRPVMDVTLKYVRDGIEIINSGAGEDLITGVSTYTENYQRVKFLPGSINHFFSDFEKTNFIAEYANAMNVDKGSVNLWDALLRRPVVDVTLKYIRDEIEIINNEADELLIIGHDSYIENYQRAKFLPSNIPLGLKKLEQAEFIAEYANEMNVNKNKVGLWDALLRRPIADVTLEYVRDGIETINNDAGEVLITASSSYAKNYHRNEFFPSTLTQFFTDSEQAEFIAGYANEMNIDKENVSLWDALCPQRKVKYTLEIIKKSHPKWFLYFSSFMANQNNISQKERAFKNFIQYFIDEFDYSLNPLVCLSQKEKKIDLNEYESFFSSFGESSKKIFHTIVVEFIDFIIADLSGFDNDTEEDEAPLLSNTFNYFESDLLHIKSPKFSESNKPRLAFSYIVKAREWIFPDSCNNFTDLKHLHNLVDQDWIEVEESKINALDLNCVWRHRKKDNKTSRKKDINSGRSVEFVYEIWMPTRWIMLYTLLQVPIRGVQVTKLDSGEADSYLPVINNGEIEWINNPSKLNSVVKESFIKRYPGDHAGMYVTTNKTSSSQGGYAVPYIPFDLCKWIIQFREFQSTYNPLDKPTLWTEIKLRRKTNTKKLKSMGSQCFLFREMGDVTPMNEAVFRNAFAFVLAQIETKDLKLTKKLNDKNALNSYETVYTPHSLRVSLISAYITDGKIPIEVVSKIVGHHSLMMTIYYTKIGGGQFRHYLEQAEKNMFKASGDNLALELLEKQLERADENLICNTNGGVEQFTTNWPTSSYFISDIGICPMAGTGCNEGGKIIESTKTRLLYAPVPKGYLGERNCPRCRFFMTGVGYIPGLAAVMHRIQTECGSLNEKQKEYTIDVKILEDEAYDCELEDIPFTKRLELAKSIQNKEAYATRLNAHKDDIVAIARLVEMSKSLVNKSNSKNKLALVINNNIGEIGIEYNDSSEFELFDTVCQDSEIYSIVDAANVTPRRTQLIDAMLQANNVSSALFKMPVQEQLKIGNQVTQLLLKRLGSWNKLNSVAAGGTRLNENSASVVNSSSMKSITKEVQLLIDNAKCSGLQLATSTATNDDNVIDVKEIK</sequence>
<evidence type="ECO:0000313" key="2">
    <source>
        <dbReference type="EMBL" id="SGY91487.1"/>
    </source>
</evidence>
<proteinExistence type="predicted"/>
<dbReference type="EMBL" id="FPLJ01000052">
    <property type="protein sequence ID" value="SGY91487.1"/>
    <property type="molecule type" value="Genomic_DNA"/>
</dbReference>
<name>A0ABY1HCJ6_9GAMM</name>
<reference evidence="2 3" key="1">
    <citation type="submission" date="2016-11" db="EMBL/GenBank/DDBJ databases">
        <authorList>
            <person name="Klemetsen T."/>
        </authorList>
    </citation>
    <scope>NUCLEOTIDE SEQUENCE [LARGE SCALE GENOMIC DNA]</scope>
    <source>
        <strain evidence="2">MT 2528</strain>
    </source>
</reference>
<evidence type="ECO:0000256" key="1">
    <source>
        <dbReference type="ARBA" id="ARBA00023172"/>
    </source>
</evidence>
<protein>
    <submittedName>
        <fullName evidence="2">Integrase family protein</fullName>
    </submittedName>
</protein>
<dbReference type="SUPFAM" id="SSF56349">
    <property type="entry name" value="DNA breaking-rejoining enzymes"/>
    <property type="match status" value="1"/>
</dbReference>
<comment type="caution">
    <text evidence="2">The sequence shown here is derived from an EMBL/GenBank/DDBJ whole genome shotgun (WGS) entry which is preliminary data.</text>
</comment>
<organism evidence="2 3">
    <name type="scientific">Moritella viscosa</name>
    <dbReference type="NCBI Taxonomy" id="80854"/>
    <lineage>
        <taxon>Bacteria</taxon>
        <taxon>Pseudomonadati</taxon>
        <taxon>Pseudomonadota</taxon>
        <taxon>Gammaproteobacteria</taxon>
        <taxon>Alteromonadales</taxon>
        <taxon>Moritellaceae</taxon>
        <taxon>Moritella</taxon>
    </lineage>
</organism>
<dbReference type="GeneID" id="61296037"/>
<accession>A0ABY1HCJ6</accession>
<keyword evidence="3" id="KW-1185">Reference proteome</keyword>
<dbReference type="Gene3D" id="1.10.443.10">
    <property type="entry name" value="Intergrase catalytic core"/>
    <property type="match status" value="1"/>
</dbReference>
<gene>
    <name evidence="2" type="ORF">MT2528_2174</name>
</gene>